<proteinExistence type="predicted"/>
<evidence type="ECO:0000313" key="2">
    <source>
        <dbReference type="EMBL" id="CCH03028.1"/>
    </source>
</evidence>
<dbReference type="PATRIC" id="fig|1166018.3.peg.2004"/>
<gene>
    <name evidence="2" type="ORF">FAES_5029</name>
</gene>
<dbReference type="HOGENOM" id="CLU_130880_0_0_10"/>
<evidence type="ECO:0000313" key="3">
    <source>
        <dbReference type="Proteomes" id="UP000011058"/>
    </source>
</evidence>
<keyword evidence="3" id="KW-1185">Reference proteome</keyword>
<dbReference type="KEGG" id="fae:FAES_5029"/>
<dbReference type="Proteomes" id="UP000011058">
    <property type="component" value="Chromosome"/>
</dbReference>
<organism evidence="2 3">
    <name type="scientific">Fibrella aestuarina BUZ 2</name>
    <dbReference type="NCBI Taxonomy" id="1166018"/>
    <lineage>
        <taxon>Bacteria</taxon>
        <taxon>Pseudomonadati</taxon>
        <taxon>Bacteroidota</taxon>
        <taxon>Cytophagia</taxon>
        <taxon>Cytophagales</taxon>
        <taxon>Spirosomataceae</taxon>
        <taxon>Fibrella</taxon>
    </lineage>
</organism>
<dbReference type="EMBL" id="HE796683">
    <property type="protein sequence ID" value="CCH03028.1"/>
    <property type="molecule type" value="Genomic_DNA"/>
</dbReference>
<reference evidence="2 3" key="1">
    <citation type="journal article" date="2012" name="J. Bacteriol.">
        <title>Genome Sequence of Fibrella aestuarina BUZ 2T, a Filamentous Marine Bacterium.</title>
        <authorList>
            <person name="Filippini M."/>
            <person name="Qi W."/>
            <person name="Blom J."/>
            <person name="Goesmann A."/>
            <person name="Smits T.H."/>
            <person name="Bagheri H.C."/>
        </authorList>
    </citation>
    <scope>NUCLEOTIDE SEQUENCE [LARGE SCALE GENOMIC DNA]</scope>
    <source>
        <strain evidence="3">BUZ 2T</strain>
    </source>
</reference>
<dbReference type="AlphaFoldDB" id="I0KFX5"/>
<name>I0KFX5_9BACT</name>
<evidence type="ECO:0008006" key="4">
    <source>
        <dbReference type="Google" id="ProtNLM"/>
    </source>
</evidence>
<feature type="compositionally biased region" description="Basic and acidic residues" evidence="1">
    <location>
        <begin position="91"/>
        <end position="100"/>
    </location>
</feature>
<accession>I0KFX5</accession>
<evidence type="ECO:0000256" key="1">
    <source>
        <dbReference type="SAM" id="MobiDB-lite"/>
    </source>
</evidence>
<protein>
    <recommendedName>
        <fullName evidence="4">Lipoprotein</fullName>
    </recommendedName>
</protein>
<feature type="compositionally biased region" description="Basic and acidic residues" evidence="1">
    <location>
        <begin position="150"/>
        <end position="161"/>
    </location>
</feature>
<feature type="compositionally biased region" description="Polar residues" evidence="1">
    <location>
        <begin position="109"/>
        <end position="123"/>
    </location>
</feature>
<sequence>MKPNVYPILSLLAEWSEKVGFKPLTLWSFSGFYLWTTKPQNAMKLVFSLLAGLGLLACGNDTAAQDDAKLRNDPTYSTHNYKHPNKAAAARRWEGDKGVEVRPPYGPANRQTSYKNQAPNQLPSGGITVDHVTDEGLANRNYKAQNQKTRSTESSEGEVARKREKAPKSGSTMGE</sequence>
<feature type="region of interest" description="Disordered" evidence="1">
    <location>
        <begin position="70"/>
        <end position="175"/>
    </location>
</feature>
<dbReference type="eggNOG" id="ENOG50349YX">
    <property type="taxonomic scope" value="Bacteria"/>
</dbReference>